<dbReference type="InterPro" id="IPR019734">
    <property type="entry name" value="TPR_rpt"/>
</dbReference>
<proteinExistence type="predicted"/>
<evidence type="ECO:0000313" key="2">
    <source>
        <dbReference type="EMBL" id="CAJ1952540.1"/>
    </source>
</evidence>
<dbReference type="AlphaFoldDB" id="A0AAD2FT30"/>
<protein>
    <submittedName>
        <fullName evidence="2">Uncharacterized protein</fullName>
    </submittedName>
</protein>
<gene>
    <name evidence="2" type="ORF">CYCCA115_LOCUS13604</name>
</gene>
<accession>A0AAD2FT30</accession>
<dbReference type="Proteomes" id="UP001295423">
    <property type="component" value="Unassembled WGS sequence"/>
</dbReference>
<dbReference type="Gene3D" id="1.25.40.10">
    <property type="entry name" value="Tetratricopeptide repeat domain"/>
    <property type="match status" value="1"/>
</dbReference>
<keyword evidence="3" id="KW-1185">Reference proteome</keyword>
<feature type="region of interest" description="Disordered" evidence="1">
    <location>
        <begin position="391"/>
        <end position="421"/>
    </location>
</feature>
<dbReference type="SMART" id="SM00028">
    <property type="entry name" value="TPR"/>
    <property type="match status" value="2"/>
</dbReference>
<feature type="region of interest" description="Disordered" evidence="1">
    <location>
        <begin position="1"/>
        <end position="53"/>
    </location>
</feature>
<organism evidence="2 3">
    <name type="scientific">Cylindrotheca closterium</name>
    <dbReference type="NCBI Taxonomy" id="2856"/>
    <lineage>
        <taxon>Eukaryota</taxon>
        <taxon>Sar</taxon>
        <taxon>Stramenopiles</taxon>
        <taxon>Ochrophyta</taxon>
        <taxon>Bacillariophyta</taxon>
        <taxon>Bacillariophyceae</taxon>
        <taxon>Bacillariophycidae</taxon>
        <taxon>Bacillariales</taxon>
        <taxon>Bacillariaceae</taxon>
        <taxon>Cylindrotheca</taxon>
    </lineage>
</organism>
<sequence>MGKKPKSSRGARKAKDRKLDKSTLPPPPKALDDEVGSAKLLDEPSLPGSGYKALDREGYDDGGVADLTLVIDLEDSVLRRKRGENEYFTALKADLLPRVTKGPLAQMSRREQKIKLAKLLFSEEEHEEDKNPSEVWMDTVDGNEDAQTKKHRVERLSSARMALSLSSVLREPACASLSLSEISKRRLALYGKDGAIDALRCADKAIEIAGAGFWDRDEIEVEAEDIPKIDPKHEKNATAPGLANEATLKLLPVRVSHLCLRSAYLHRGNALAALGREEEAKESYNQVFPMLNDEPRCGRLDWERSSLYINIGNTFSRKGSFDAAKKNYDIAEQLGRDHIKAEAGNRVDGMGMVIVAMRARAFALKKAGKEAEGKEVMRDVIKMQIELNAENEKKKAEEEATAASEADKNVAAGTQPVSVSS</sequence>
<comment type="caution">
    <text evidence="2">The sequence shown here is derived from an EMBL/GenBank/DDBJ whole genome shotgun (WGS) entry which is preliminary data.</text>
</comment>
<evidence type="ECO:0000256" key="1">
    <source>
        <dbReference type="SAM" id="MobiDB-lite"/>
    </source>
</evidence>
<dbReference type="SUPFAM" id="SSF48452">
    <property type="entry name" value="TPR-like"/>
    <property type="match status" value="1"/>
</dbReference>
<evidence type="ECO:0000313" key="3">
    <source>
        <dbReference type="Proteomes" id="UP001295423"/>
    </source>
</evidence>
<feature type="compositionally biased region" description="Basic residues" evidence="1">
    <location>
        <begin position="1"/>
        <end position="16"/>
    </location>
</feature>
<name>A0AAD2FT30_9STRA</name>
<dbReference type="EMBL" id="CAKOGP040001803">
    <property type="protein sequence ID" value="CAJ1952540.1"/>
    <property type="molecule type" value="Genomic_DNA"/>
</dbReference>
<dbReference type="InterPro" id="IPR011990">
    <property type="entry name" value="TPR-like_helical_dom_sf"/>
</dbReference>
<reference evidence="2" key="1">
    <citation type="submission" date="2023-08" db="EMBL/GenBank/DDBJ databases">
        <authorList>
            <person name="Audoor S."/>
            <person name="Bilcke G."/>
        </authorList>
    </citation>
    <scope>NUCLEOTIDE SEQUENCE</scope>
</reference>